<proteinExistence type="inferred from homology"/>
<evidence type="ECO:0000259" key="6">
    <source>
        <dbReference type="PROSITE" id="PS50222"/>
    </source>
</evidence>
<feature type="domain" description="EF-hand" evidence="6">
    <location>
        <begin position="44"/>
        <end position="71"/>
    </location>
</feature>
<comment type="similarity">
    <text evidence="2">Belongs to the FUN14 family.</text>
</comment>
<dbReference type="AlphaFoldDB" id="A0AAD5Y4X3"/>
<dbReference type="GO" id="GO:0005509">
    <property type="term" value="F:calcium ion binding"/>
    <property type="evidence" value="ECO:0007669"/>
    <property type="project" value="InterPro"/>
</dbReference>
<evidence type="ECO:0000256" key="4">
    <source>
        <dbReference type="ARBA" id="ARBA00022989"/>
    </source>
</evidence>
<reference evidence="7" key="1">
    <citation type="submission" date="2020-05" db="EMBL/GenBank/DDBJ databases">
        <title>Phylogenomic resolution of chytrid fungi.</title>
        <authorList>
            <person name="Stajich J.E."/>
            <person name="Amses K."/>
            <person name="Simmons R."/>
            <person name="Seto K."/>
            <person name="Myers J."/>
            <person name="Bonds A."/>
            <person name="Quandt C.A."/>
            <person name="Barry K."/>
            <person name="Liu P."/>
            <person name="Grigoriev I."/>
            <person name="Longcore J.E."/>
            <person name="James T.Y."/>
        </authorList>
    </citation>
    <scope>NUCLEOTIDE SEQUENCE</scope>
    <source>
        <strain evidence="7">PLAUS21</strain>
    </source>
</reference>
<evidence type="ECO:0000256" key="3">
    <source>
        <dbReference type="ARBA" id="ARBA00022692"/>
    </source>
</evidence>
<dbReference type="Pfam" id="PF04930">
    <property type="entry name" value="FUN14"/>
    <property type="match status" value="1"/>
</dbReference>
<keyword evidence="8" id="KW-1185">Reference proteome</keyword>
<evidence type="ECO:0000256" key="1">
    <source>
        <dbReference type="ARBA" id="ARBA00004370"/>
    </source>
</evidence>
<comment type="caution">
    <text evidence="7">The sequence shown here is derived from an EMBL/GenBank/DDBJ whole genome shotgun (WGS) entry which is preliminary data.</text>
</comment>
<dbReference type="Proteomes" id="UP001210925">
    <property type="component" value="Unassembled WGS sequence"/>
</dbReference>
<dbReference type="GO" id="GO:0016020">
    <property type="term" value="C:membrane"/>
    <property type="evidence" value="ECO:0007669"/>
    <property type="project" value="UniProtKB-SubCell"/>
</dbReference>
<dbReference type="InterPro" id="IPR018247">
    <property type="entry name" value="EF_Hand_1_Ca_BS"/>
</dbReference>
<dbReference type="PROSITE" id="PS50222">
    <property type="entry name" value="EF_HAND_2"/>
    <property type="match status" value="1"/>
</dbReference>
<dbReference type="EMBL" id="JADGKB010000170">
    <property type="protein sequence ID" value="KAJ3251723.1"/>
    <property type="molecule type" value="Genomic_DNA"/>
</dbReference>
<gene>
    <name evidence="7" type="ORF">HK103_002178</name>
</gene>
<keyword evidence="4" id="KW-1133">Transmembrane helix</keyword>
<evidence type="ECO:0000313" key="7">
    <source>
        <dbReference type="EMBL" id="KAJ3251723.1"/>
    </source>
</evidence>
<name>A0AAD5Y4X3_9FUNG</name>
<evidence type="ECO:0000256" key="2">
    <source>
        <dbReference type="ARBA" id="ARBA00009160"/>
    </source>
</evidence>
<sequence>MTPEELKEKAVEAFKGPANPTEVSVGLSHAKVITINWDNLEKMAIEKLDADGDGKLDSKDLQLYANRFVHNLSNDIPSSASFIAGFWLGFRYG</sequence>
<protein>
    <recommendedName>
        <fullName evidence="6">EF-hand domain-containing protein</fullName>
    </recommendedName>
</protein>
<dbReference type="InterPro" id="IPR007014">
    <property type="entry name" value="FUN14"/>
</dbReference>
<evidence type="ECO:0000256" key="5">
    <source>
        <dbReference type="ARBA" id="ARBA00023136"/>
    </source>
</evidence>
<organism evidence="7 8">
    <name type="scientific">Boothiomyces macroporosus</name>
    <dbReference type="NCBI Taxonomy" id="261099"/>
    <lineage>
        <taxon>Eukaryota</taxon>
        <taxon>Fungi</taxon>
        <taxon>Fungi incertae sedis</taxon>
        <taxon>Chytridiomycota</taxon>
        <taxon>Chytridiomycota incertae sedis</taxon>
        <taxon>Chytridiomycetes</taxon>
        <taxon>Rhizophydiales</taxon>
        <taxon>Terramycetaceae</taxon>
        <taxon>Boothiomyces</taxon>
    </lineage>
</organism>
<evidence type="ECO:0000313" key="8">
    <source>
        <dbReference type="Proteomes" id="UP001210925"/>
    </source>
</evidence>
<dbReference type="InterPro" id="IPR002048">
    <property type="entry name" value="EF_hand_dom"/>
</dbReference>
<keyword evidence="3" id="KW-0812">Transmembrane</keyword>
<accession>A0AAD5Y4X3</accession>
<dbReference type="PROSITE" id="PS00018">
    <property type="entry name" value="EF_HAND_1"/>
    <property type="match status" value="1"/>
</dbReference>
<keyword evidence="5" id="KW-0472">Membrane</keyword>
<comment type="subcellular location">
    <subcellularLocation>
        <location evidence="1">Membrane</location>
    </subcellularLocation>
</comment>